<comment type="similarity">
    <text evidence="1">Belongs to the type-I restriction system S methylase family.</text>
</comment>
<evidence type="ECO:0000259" key="4">
    <source>
        <dbReference type="Pfam" id="PF01420"/>
    </source>
</evidence>
<evidence type="ECO:0000313" key="5">
    <source>
        <dbReference type="EMBL" id="PTR95357.1"/>
    </source>
</evidence>
<dbReference type="GO" id="GO:0003677">
    <property type="term" value="F:DNA binding"/>
    <property type="evidence" value="ECO:0007669"/>
    <property type="project" value="UniProtKB-KW"/>
</dbReference>
<dbReference type="PANTHER" id="PTHR30408:SF12">
    <property type="entry name" value="TYPE I RESTRICTION ENZYME MJAVIII SPECIFICITY SUBUNIT"/>
    <property type="match status" value="1"/>
</dbReference>
<evidence type="ECO:0000256" key="1">
    <source>
        <dbReference type="ARBA" id="ARBA00010923"/>
    </source>
</evidence>
<keyword evidence="5" id="KW-0540">Nuclease</keyword>
<reference evidence="5 6" key="1">
    <citation type="journal article" date="2018" name="Genome Announc.">
        <title>Fifty-Six Draft Genome Sequences of 10 Lactobacillus Species from 22 Commercial Dietary Supplements.</title>
        <authorList>
            <person name="Gangiredla J."/>
            <person name="Barnaba T.J."/>
            <person name="Mammel M.K."/>
            <person name="Lacher D.W."/>
            <person name="Elkins C.A."/>
            <person name="Lampel K.A."/>
            <person name="Whitehouse C.A."/>
            <person name="Tartera C."/>
        </authorList>
    </citation>
    <scope>NUCLEOTIDE SEQUENCE [LARGE SCALE GENOMIC DNA]</scope>
    <source>
        <strain evidence="5 6">DS11_12</strain>
    </source>
</reference>
<dbReference type="PANTHER" id="PTHR30408">
    <property type="entry name" value="TYPE-1 RESTRICTION ENZYME ECOKI SPECIFICITY PROTEIN"/>
    <property type="match status" value="1"/>
</dbReference>
<name>A0ABD6XFK3_9LACO</name>
<keyword evidence="5" id="KW-0378">Hydrolase</keyword>
<dbReference type="GO" id="GO:0004519">
    <property type="term" value="F:endonuclease activity"/>
    <property type="evidence" value="ECO:0007669"/>
    <property type="project" value="UniProtKB-KW"/>
</dbReference>
<evidence type="ECO:0000256" key="2">
    <source>
        <dbReference type="ARBA" id="ARBA00022747"/>
    </source>
</evidence>
<dbReference type="InterPro" id="IPR000055">
    <property type="entry name" value="Restrct_endonuc_typeI_TRD"/>
</dbReference>
<organism evidence="5 6">
    <name type="scientific">Ligilactobacillus salivarius</name>
    <dbReference type="NCBI Taxonomy" id="1624"/>
    <lineage>
        <taxon>Bacteria</taxon>
        <taxon>Bacillati</taxon>
        <taxon>Bacillota</taxon>
        <taxon>Bacilli</taxon>
        <taxon>Lactobacillales</taxon>
        <taxon>Lactobacillaceae</taxon>
        <taxon>Ligilactobacillus</taxon>
    </lineage>
</organism>
<proteinExistence type="inferred from homology"/>
<keyword evidence="2" id="KW-0680">Restriction system</keyword>
<dbReference type="EMBL" id="QAGV01000007">
    <property type="protein sequence ID" value="PTR95357.1"/>
    <property type="molecule type" value="Genomic_DNA"/>
</dbReference>
<dbReference type="Gene3D" id="3.90.220.20">
    <property type="entry name" value="DNA methylase specificity domains"/>
    <property type="match status" value="2"/>
</dbReference>
<dbReference type="InterPro" id="IPR052021">
    <property type="entry name" value="Type-I_RS_S_subunit"/>
</dbReference>
<keyword evidence="3" id="KW-0238">DNA-binding</keyword>
<sequence>MRYSKISESLYIKGRIGWKGLKKKEYLQEGSYRIINGSNIVDNKIDWSNCGYISKERYDESEEIKLKEGDILITKDGTIGKVAMVNKLDKPSTVASGLFILRNINLKKWDTLYLFYYLQSFKFKEFIYSRTSGSVIPHLYQRDFEELMIPELSLKQQKQISQKIHSIQQKIDLNNKINTNLLELGLELISNINFENYQSLNKIVEVKDGTHSSPASTLNGYPLVTSKAIKGTSVDFSQTKNISEADFTEINKRSLVEYHDILISMIGTVGIVHLVTENPVKYAIKNVGLIKSSDKKLLSPFLYLYLLSYYGQTYIRKHLSGSTQQFISLTNLRKMPIPISSDIPAKLIEKLNTIVLQIEHNSNENNTLNSIKNVLLEKYF</sequence>
<evidence type="ECO:0000313" key="6">
    <source>
        <dbReference type="Proteomes" id="UP000244552"/>
    </source>
</evidence>
<accession>A0ABD6XFK3</accession>
<dbReference type="GO" id="GO:0009307">
    <property type="term" value="P:DNA restriction-modification system"/>
    <property type="evidence" value="ECO:0007669"/>
    <property type="project" value="UniProtKB-KW"/>
</dbReference>
<feature type="domain" description="Type I restriction modification DNA specificity" evidence="4">
    <location>
        <begin position="21"/>
        <end position="181"/>
    </location>
</feature>
<gene>
    <name evidence="5" type="ORF">DBP89_06990</name>
</gene>
<dbReference type="Pfam" id="PF01420">
    <property type="entry name" value="Methylase_S"/>
    <property type="match status" value="2"/>
</dbReference>
<dbReference type="RefSeq" id="WP_003699456.1">
    <property type="nucleotide sequence ID" value="NZ_CBCRTQ010000006.1"/>
</dbReference>
<evidence type="ECO:0000256" key="3">
    <source>
        <dbReference type="ARBA" id="ARBA00023125"/>
    </source>
</evidence>
<protein>
    <submittedName>
        <fullName evidence="5">Restriction endonuclease subunit S</fullName>
    </submittedName>
</protein>
<dbReference type="SUPFAM" id="SSF116734">
    <property type="entry name" value="DNA methylase specificity domain"/>
    <property type="match status" value="2"/>
</dbReference>
<dbReference type="Proteomes" id="UP000244552">
    <property type="component" value="Unassembled WGS sequence"/>
</dbReference>
<keyword evidence="5" id="KW-0255">Endonuclease</keyword>
<dbReference type="InterPro" id="IPR044946">
    <property type="entry name" value="Restrct_endonuc_typeI_TRD_sf"/>
</dbReference>
<dbReference type="AlphaFoldDB" id="A0ABD6XFK3"/>
<feature type="domain" description="Type I restriction modification DNA specificity" evidence="4">
    <location>
        <begin position="221"/>
        <end position="356"/>
    </location>
</feature>
<comment type="caution">
    <text evidence="5">The sequence shown here is derived from an EMBL/GenBank/DDBJ whole genome shotgun (WGS) entry which is preliminary data.</text>
</comment>